<proteinExistence type="predicted"/>
<dbReference type="EMBL" id="QFDM01000001">
    <property type="protein sequence ID" value="MCM2464893.1"/>
    <property type="molecule type" value="Genomic_DNA"/>
</dbReference>
<feature type="domain" description="AB hydrolase-1" evidence="1">
    <location>
        <begin position="42"/>
        <end position="272"/>
    </location>
</feature>
<dbReference type="InterPro" id="IPR029058">
    <property type="entry name" value="AB_hydrolase_fold"/>
</dbReference>
<dbReference type="InterPro" id="IPR050266">
    <property type="entry name" value="AB_hydrolase_sf"/>
</dbReference>
<keyword evidence="2" id="KW-0378">Hydrolase</keyword>
<dbReference type="PANTHER" id="PTHR43798">
    <property type="entry name" value="MONOACYLGLYCEROL LIPASE"/>
    <property type="match status" value="1"/>
</dbReference>
<keyword evidence="3" id="KW-1185">Reference proteome</keyword>
<dbReference type="Pfam" id="PF00561">
    <property type="entry name" value="Abhydrolase_1"/>
    <property type="match status" value="1"/>
</dbReference>
<evidence type="ECO:0000313" key="2">
    <source>
        <dbReference type="EMBL" id="MCM2464893.1"/>
    </source>
</evidence>
<dbReference type="PANTHER" id="PTHR43798:SF33">
    <property type="entry name" value="HYDROLASE, PUTATIVE (AFU_ORTHOLOGUE AFUA_2G14860)-RELATED"/>
    <property type="match status" value="1"/>
</dbReference>
<dbReference type="SUPFAM" id="SSF53474">
    <property type="entry name" value="alpha/beta-Hydrolases"/>
    <property type="match status" value="1"/>
</dbReference>
<comment type="caution">
    <text evidence="2">The sequence shown here is derived from an EMBL/GenBank/DDBJ whole genome shotgun (WGS) entry which is preliminary data.</text>
</comment>
<evidence type="ECO:0000313" key="3">
    <source>
        <dbReference type="Proteomes" id="UP001523230"/>
    </source>
</evidence>
<accession>A0ABD4TBR0</accession>
<reference evidence="2 3" key="1">
    <citation type="submission" date="2018-05" db="EMBL/GenBank/DDBJ databases">
        <title>Isolation and characterization of genus Methanoculleus species and their viruses from deep sea marine sediment offshore southwestern Taiwan.</title>
        <authorList>
            <person name="Wei W.-H."/>
            <person name="Chen W.-C."/>
            <person name="Lai M.-C."/>
            <person name="Chen S.-C."/>
        </authorList>
    </citation>
    <scope>NUCLEOTIDE SEQUENCE [LARGE SCALE GENOMIC DNA]</scope>
    <source>
        <strain evidence="2 3">CWC-02</strain>
    </source>
</reference>
<dbReference type="InterPro" id="IPR000073">
    <property type="entry name" value="AB_hydrolase_1"/>
</dbReference>
<dbReference type="AlphaFoldDB" id="A0ABD4TBR0"/>
<organism evidence="2 3">
    <name type="scientific">Methanoculleus oceani</name>
    <dbReference type="NCBI Taxonomy" id="2184756"/>
    <lineage>
        <taxon>Archaea</taxon>
        <taxon>Methanobacteriati</taxon>
        <taxon>Methanobacteriota</taxon>
        <taxon>Stenosarchaea group</taxon>
        <taxon>Methanomicrobia</taxon>
        <taxon>Methanomicrobiales</taxon>
        <taxon>Methanomicrobiaceae</taxon>
        <taxon>Methanoculleus</taxon>
    </lineage>
</organism>
<dbReference type="Proteomes" id="UP001523230">
    <property type="component" value="Unassembled WGS sequence"/>
</dbReference>
<gene>
    <name evidence="2" type="ORF">DIC75_00955</name>
</gene>
<dbReference type="GO" id="GO:0016787">
    <property type="term" value="F:hydrolase activity"/>
    <property type="evidence" value="ECO:0007669"/>
    <property type="project" value="UniProtKB-KW"/>
</dbReference>
<protein>
    <submittedName>
        <fullName evidence="2">Alpha/beta hydrolase</fullName>
    </submittedName>
</protein>
<name>A0ABD4TBR0_9EURY</name>
<dbReference type="Gene3D" id="3.40.50.1820">
    <property type="entry name" value="alpha/beta hydrolase"/>
    <property type="match status" value="1"/>
</dbReference>
<evidence type="ECO:0000259" key="1">
    <source>
        <dbReference type="Pfam" id="PF00561"/>
    </source>
</evidence>
<sequence>MCARGYTACLSPGVGEWRIMDNVAVDGITLECEVSGSGESAIFIHGALIADSFRPLLFEPVLANHYKLVLYHRRGYAGSSHSDASTSIAQQAADCRALLHHLGIERAHVVGHSSGACIAIQLALDSPDTVGSLALLEPALIVGSAGPAYRDALLRGRERYGKEPPEQLVDEFLQARFGAGYRASLDRMVPGAFEQAVADAGTSFDQEVPALLEWRFGEAEAKSITQPVLAVVGSESTALGARFGETHQLLLDWLPDVRGFVLPGAAHGMQMQNARDMAGALADFWARHPIRPGYPLTRSRSS</sequence>